<dbReference type="InterPro" id="IPR012464">
    <property type="entry name" value="DUF1676"/>
</dbReference>
<evidence type="ECO:0000256" key="1">
    <source>
        <dbReference type="SAM" id="MobiDB-lite"/>
    </source>
</evidence>
<protein>
    <submittedName>
        <fullName evidence="5">Uncharacterized protein LOC117653096</fullName>
    </submittedName>
</protein>
<feature type="signal peptide" evidence="3">
    <location>
        <begin position="1"/>
        <end position="25"/>
    </location>
</feature>
<name>A0A6P9AAF9_THRPL</name>
<feature type="chain" id="PRO_5027687474" evidence="3">
    <location>
        <begin position="26"/>
        <end position="272"/>
    </location>
</feature>
<evidence type="ECO:0000256" key="3">
    <source>
        <dbReference type="SAM" id="SignalP"/>
    </source>
</evidence>
<evidence type="ECO:0000256" key="2">
    <source>
        <dbReference type="SAM" id="Phobius"/>
    </source>
</evidence>
<dbReference type="InParanoid" id="A0A6P9AAF9"/>
<dbReference type="RefSeq" id="XP_034254359.1">
    <property type="nucleotide sequence ID" value="XM_034398468.1"/>
</dbReference>
<keyword evidence="3" id="KW-0732">Signal</keyword>
<reference evidence="5" key="1">
    <citation type="submission" date="2025-08" db="UniProtKB">
        <authorList>
            <consortium name="RefSeq"/>
        </authorList>
    </citation>
    <scope>IDENTIFICATION</scope>
    <source>
        <tissue evidence="5">Total insect</tissue>
    </source>
</reference>
<proteinExistence type="predicted"/>
<evidence type="ECO:0000313" key="5">
    <source>
        <dbReference type="RefSeq" id="XP_034254359.1"/>
    </source>
</evidence>
<keyword evidence="2" id="KW-0812">Transmembrane</keyword>
<dbReference type="GeneID" id="117653096"/>
<sequence length="272" mass="28033">MMAGRGAGSGLPVLLAALLVASASGNVVTPAGLPAAPSEAGNWRLVGKLLLDCSRTGDLVGCLKVKAVATLGRALSSDAAIPLMEDLSLAKDPEAVVDVPPTPQSETDLEATLPRSLDERANRLDKMLLERLDAFIRSRTVQFSVPLGMGMFEGRGKGGLGGKKGMGGYILLLIAGMKAMMMQSAMGGIAMMSGKALIIAKIALLLALLCCLKKGGGEESKAQIVYAAPAEHGGGGGSAGWQSGGGGDWNRRSATDPNNYAQSYAYSAHQRY</sequence>
<evidence type="ECO:0000313" key="4">
    <source>
        <dbReference type="Proteomes" id="UP000515158"/>
    </source>
</evidence>
<dbReference type="OrthoDB" id="6622274at2759"/>
<dbReference type="KEGG" id="tpal:117653096"/>
<accession>A0A6P9AAF9</accession>
<gene>
    <name evidence="5" type="primary">LOC117653096</name>
</gene>
<feature type="compositionally biased region" description="Gly residues" evidence="1">
    <location>
        <begin position="232"/>
        <end position="248"/>
    </location>
</feature>
<dbReference type="Pfam" id="PF07898">
    <property type="entry name" value="DUF1676"/>
    <property type="match status" value="1"/>
</dbReference>
<feature type="transmembrane region" description="Helical" evidence="2">
    <location>
        <begin position="192"/>
        <end position="212"/>
    </location>
</feature>
<dbReference type="GO" id="GO:0016020">
    <property type="term" value="C:membrane"/>
    <property type="evidence" value="ECO:0007669"/>
    <property type="project" value="TreeGrafter"/>
</dbReference>
<dbReference type="Proteomes" id="UP000515158">
    <property type="component" value="Unplaced"/>
</dbReference>
<keyword evidence="4" id="KW-1185">Reference proteome</keyword>
<dbReference type="AlphaFoldDB" id="A0A6P9AAF9"/>
<dbReference type="PANTHER" id="PTHR21879:SF14">
    <property type="entry name" value="OSIRIS 8"/>
    <property type="match status" value="1"/>
</dbReference>
<organism evidence="5">
    <name type="scientific">Thrips palmi</name>
    <name type="common">Melon thrips</name>
    <dbReference type="NCBI Taxonomy" id="161013"/>
    <lineage>
        <taxon>Eukaryota</taxon>
        <taxon>Metazoa</taxon>
        <taxon>Ecdysozoa</taxon>
        <taxon>Arthropoda</taxon>
        <taxon>Hexapoda</taxon>
        <taxon>Insecta</taxon>
        <taxon>Pterygota</taxon>
        <taxon>Neoptera</taxon>
        <taxon>Paraneoptera</taxon>
        <taxon>Thysanoptera</taxon>
        <taxon>Terebrantia</taxon>
        <taxon>Thripoidea</taxon>
        <taxon>Thripidae</taxon>
        <taxon>Thrips</taxon>
    </lineage>
</organism>
<keyword evidence="2" id="KW-0472">Membrane</keyword>
<dbReference type="PANTHER" id="PTHR21879">
    <property type="entry name" value="FI03362P-RELATED-RELATED"/>
    <property type="match status" value="1"/>
</dbReference>
<feature type="region of interest" description="Disordered" evidence="1">
    <location>
        <begin position="231"/>
        <end position="256"/>
    </location>
</feature>
<keyword evidence="2" id="KW-1133">Transmembrane helix</keyword>